<dbReference type="Pfam" id="PF01717">
    <property type="entry name" value="Meth_synt_2"/>
    <property type="match status" value="1"/>
</dbReference>
<dbReference type="PANTHER" id="PTHR43844">
    <property type="entry name" value="METHIONINE SYNTHASE"/>
    <property type="match status" value="1"/>
</dbReference>
<organism evidence="2 3">
    <name type="scientific">Trichoderma harzianum</name>
    <name type="common">Hypocrea lixii</name>
    <dbReference type="NCBI Taxonomy" id="5544"/>
    <lineage>
        <taxon>Eukaryota</taxon>
        <taxon>Fungi</taxon>
        <taxon>Dikarya</taxon>
        <taxon>Ascomycota</taxon>
        <taxon>Pezizomycotina</taxon>
        <taxon>Sordariomycetes</taxon>
        <taxon>Hypocreomycetidae</taxon>
        <taxon>Hypocreales</taxon>
        <taxon>Hypocreaceae</taxon>
        <taxon>Trichoderma</taxon>
    </lineage>
</organism>
<dbReference type="CDD" id="cd03311">
    <property type="entry name" value="CIMS_C_terminal_like"/>
    <property type="match status" value="1"/>
</dbReference>
<dbReference type="InterPro" id="IPR038071">
    <property type="entry name" value="UROD/MetE-like_sf"/>
</dbReference>
<dbReference type="Proteomes" id="UP000034112">
    <property type="component" value="Unassembled WGS sequence"/>
</dbReference>
<dbReference type="InterPro" id="IPR002629">
    <property type="entry name" value="Met_Synth_C/arc"/>
</dbReference>
<dbReference type="Gene3D" id="3.20.20.210">
    <property type="match status" value="1"/>
</dbReference>
<comment type="caution">
    <text evidence="2">The sequence shown here is derived from an EMBL/GenBank/DDBJ whole genome shotgun (WGS) entry which is preliminary data.</text>
</comment>
<dbReference type="OrthoDB" id="7772923at2759"/>
<accession>A0A0F9ZYR0</accession>
<dbReference type="PANTHER" id="PTHR43844:SF2">
    <property type="entry name" value="SYNTHASE, VITAMIN-B12 INDEPENDENT, PUTATIVE (AFU_ORTHOLOGUE AFUA_3G12060)-RELATED"/>
    <property type="match status" value="1"/>
</dbReference>
<evidence type="ECO:0000313" key="2">
    <source>
        <dbReference type="EMBL" id="KKP05107.1"/>
    </source>
</evidence>
<dbReference type="AlphaFoldDB" id="A0A0F9ZYR0"/>
<dbReference type="EMBL" id="JOKZ01000059">
    <property type="protein sequence ID" value="KKP05107.1"/>
    <property type="molecule type" value="Genomic_DNA"/>
</dbReference>
<dbReference type="GO" id="GO:0003871">
    <property type="term" value="F:5-methyltetrahydropteroyltriglutamate-homocysteine S-methyltransferase activity"/>
    <property type="evidence" value="ECO:0007669"/>
    <property type="project" value="InterPro"/>
</dbReference>
<name>A0A0F9ZYR0_TRIHA</name>
<dbReference type="SUPFAM" id="SSF51726">
    <property type="entry name" value="UROD/MetE-like"/>
    <property type="match status" value="1"/>
</dbReference>
<dbReference type="OMA" id="EQWAECK"/>
<protein>
    <recommendedName>
        <fullName evidence="1">Cobalamin-independent methionine synthase MetE C-terminal/archaeal domain-containing protein</fullName>
    </recommendedName>
</protein>
<gene>
    <name evidence="2" type="ORF">THAR02_02818</name>
</gene>
<proteinExistence type="predicted"/>
<evidence type="ECO:0000259" key="1">
    <source>
        <dbReference type="Pfam" id="PF01717"/>
    </source>
</evidence>
<dbReference type="GO" id="GO:0009086">
    <property type="term" value="P:methionine biosynthetic process"/>
    <property type="evidence" value="ECO:0007669"/>
    <property type="project" value="InterPro"/>
</dbReference>
<sequence length="395" mass="44755">MARLPFHADHIGSLIRPAYVSDHQKQFDQGEITAEELRIVQQTAIKEAVKKQQLNGTRALSSGEFDRKYYFSGFFEKLTGFREVSPVPWELARLSAPPIAALNKSGQQYPMAAICEGKISYDSSPYLENWLLLRNTVPQEQWGECKFTMPPACYFHLRLAPGKCYSADAYSSDEDFFADLAVAYQKEIKTLYNEGLRNLQIDDPTMAYFCSEEMRDSLSNDGVDPDALFDLYLKAHNDCIADRPEGLHVGLHICRGNFSKSVHFSEGSYEKIAERFFKVLNYDTFFLEYDNARSGGFEPLRFLPKNKNVVLGVVTTKDPTLEDSQEIKRRVLEAAKIIADGQQRSVEEVMENIGISPQCGFASVSVGAEGMTEEKMFAKLRLVRDVAKELWPDRP</sequence>
<feature type="domain" description="Cobalamin-independent methionine synthase MetE C-terminal/archaeal" evidence="1">
    <location>
        <begin position="175"/>
        <end position="388"/>
    </location>
</feature>
<dbReference type="GO" id="GO:0008270">
    <property type="term" value="F:zinc ion binding"/>
    <property type="evidence" value="ECO:0007669"/>
    <property type="project" value="InterPro"/>
</dbReference>
<evidence type="ECO:0000313" key="3">
    <source>
        <dbReference type="Proteomes" id="UP000034112"/>
    </source>
</evidence>
<reference evidence="3" key="1">
    <citation type="journal article" date="2015" name="Genome Announc.">
        <title>Draft whole-genome sequence of the biocontrol agent Trichoderma harzianum T6776.</title>
        <authorList>
            <person name="Baroncelli R."/>
            <person name="Piaggeschi G."/>
            <person name="Fiorini L."/>
            <person name="Bertolini E."/>
            <person name="Zapparata A."/>
            <person name="Pe M.E."/>
            <person name="Sarrocco S."/>
            <person name="Vannacci G."/>
        </authorList>
    </citation>
    <scope>NUCLEOTIDE SEQUENCE [LARGE SCALE GENOMIC DNA]</scope>
    <source>
        <strain evidence="3">T6776</strain>
    </source>
</reference>